<dbReference type="PANTHER" id="PTHR42791:SF16">
    <property type="entry name" value="N-ACETYLTRANSFERASE DOMAIN-CONTAINING PROTEIN"/>
    <property type="match status" value="1"/>
</dbReference>
<dbReference type="InterPro" id="IPR052523">
    <property type="entry name" value="Trichothecene_AcTrans"/>
</dbReference>
<dbReference type="GeneID" id="54585169"/>
<dbReference type="PANTHER" id="PTHR42791">
    <property type="entry name" value="GNAT FAMILY ACETYLTRANSFERASE"/>
    <property type="match status" value="1"/>
</dbReference>
<dbReference type="OrthoDB" id="4738875at2759"/>
<feature type="compositionally biased region" description="Basic and acidic residues" evidence="1">
    <location>
        <begin position="233"/>
        <end position="245"/>
    </location>
</feature>
<proteinExistence type="predicted"/>
<dbReference type="RefSeq" id="XP_033692281.1">
    <property type="nucleotide sequence ID" value="XM_033831839.1"/>
</dbReference>
<evidence type="ECO:0000313" key="3">
    <source>
        <dbReference type="Proteomes" id="UP000800094"/>
    </source>
</evidence>
<dbReference type="Proteomes" id="UP000800094">
    <property type="component" value="Unassembled WGS sequence"/>
</dbReference>
<feature type="compositionally biased region" description="Polar residues" evidence="1">
    <location>
        <begin position="262"/>
        <end position="279"/>
    </location>
</feature>
<dbReference type="Gene3D" id="3.40.630.30">
    <property type="match status" value="1"/>
</dbReference>
<evidence type="ECO:0008006" key="4">
    <source>
        <dbReference type="Google" id="ProtNLM"/>
    </source>
</evidence>
<feature type="region of interest" description="Disordered" evidence="1">
    <location>
        <begin position="233"/>
        <end position="279"/>
    </location>
</feature>
<dbReference type="EMBL" id="ML987189">
    <property type="protein sequence ID" value="KAF2257277.1"/>
    <property type="molecule type" value="Genomic_DNA"/>
</dbReference>
<dbReference type="SUPFAM" id="SSF55729">
    <property type="entry name" value="Acyl-CoA N-acyltransferases (Nat)"/>
    <property type="match status" value="1"/>
</dbReference>
<evidence type="ECO:0000256" key="1">
    <source>
        <dbReference type="SAM" id="MobiDB-lite"/>
    </source>
</evidence>
<name>A0A6A6J4H9_9PLEO</name>
<protein>
    <recommendedName>
        <fullName evidence="4">N-acetyltransferase domain-containing protein</fullName>
    </recommendedName>
</protein>
<gene>
    <name evidence="2" type="ORF">BU26DRAFT_546369</name>
</gene>
<dbReference type="AlphaFoldDB" id="A0A6A6J4H9"/>
<sequence>MLSEPQLPPFDGVRLATTKDLPRIATVAAAGFFWSPTFRFQRPYYAQYPTDTILSYQKEYHSAILDPACIVLVAEDAPIESETESVYEALRVAPVYGHGKDASSRKVVVGVASIVIKPGSCYIGLFQTRTDPLEPCTVSKNLNRDQCPLQNAIYNEATSPAKAKYLAGQMRLATLAVHPAYWRRGHATRLVSWCTRLADLEGVPVGISAAPMGATVAIKAGFEERELVRVKRTTVHEDPTPKDEPNVGDVELWVAIRRPTGSPASNESATSTDSQESLP</sequence>
<keyword evidence="3" id="KW-1185">Reference proteome</keyword>
<dbReference type="CDD" id="cd04301">
    <property type="entry name" value="NAT_SF"/>
    <property type="match status" value="1"/>
</dbReference>
<dbReference type="InterPro" id="IPR016181">
    <property type="entry name" value="Acyl_CoA_acyltransferase"/>
</dbReference>
<organism evidence="2 3">
    <name type="scientific">Trematosphaeria pertusa</name>
    <dbReference type="NCBI Taxonomy" id="390896"/>
    <lineage>
        <taxon>Eukaryota</taxon>
        <taxon>Fungi</taxon>
        <taxon>Dikarya</taxon>
        <taxon>Ascomycota</taxon>
        <taxon>Pezizomycotina</taxon>
        <taxon>Dothideomycetes</taxon>
        <taxon>Pleosporomycetidae</taxon>
        <taxon>Pleosporales</taxon>
        <taxon>Massarineae</taxon>
        <taxon>Trematosphaeriaceae</taxon>
        <taxon>Trematosphaeria</taxon>
    </lineage>
</organism>
<evidence type="ECO:0000313" key="2">
    <source>
        <dbReference type="EMBL" id="KAF2257277.1"/>
    </source>
</evidence>
<reference evidence="2" key="1">
    <citation type="journal article" date="2020" name="Stud. Mycol.">
        <title>101 Dothideomycetes genomes: a test case for predicting lifestyles and emergence of pathogens.</title>
        <authorList>
            <person name="Haridas S."/>
            <person name="Albert R."/>
            <person name="Binder M."/>
            <person name="Bloem J."/>
            <person name="Labutti K."/>
            <person name="Salamov A."/>
            <person name="Andreopoulos B."/>
            <person name="Baker S."/>
            <person name="Barry K."/>
            <person name="Bills G."/>
            <person name="Bluhm B."/>
            <person name="Cannon C."/>
            <person name="Castanera R."/>
            <person name="Culley D."/>
            <person name="Daum C."/>
            <person name="Ezra D."/>
            <person name="Gonzalez J."/>
            <person name="Henrissat B."/>
            <person name="Kuo A."/>
            <person name="Liang C."/>
            <person name="Lipzen A."/>
            <person name="Lutzoni F."/>
            <person name="Magnuson J."/>
            <person name="Mondo S."/>
            <person name="Nolan M."/>
            <person name="Ohm R."/>
            <person name="Pangilinan J."/>
            <person name="Park H.-J."/>
            <person name="Ramirez L."/>
            <person name="Alfaro M."/>
            <person name="Sun H."/>
            <person name="Tritt A."/>
            <person name="Yoshinaga Y."/>
            <person name="Zwiers L.-H."/>
            <person name="Turgeon B."/>
            <person name="Goodwin S."/>
            <person name="Spatafora J."/>
            <person name="Crous P."/>
            <person name="Grigoriev I."/>
        </authorList>
    </citation>
    <scope>NUCLEOTIDE SEQUENCE</scope>
    <source>
        <strain evidence="2">CBS 122368</strain>
    </source>
</reference>
<accession>A0A6A6J4H9</accession>